<proteinExistence type="predicted"/>
<dbReference type="RefSeq" id="WP_420241333.1">
    <property type="nucleotide sequence ID" value="NZ_BOPV01000001.1"/>
</dbReference>
<name>A0A8S8X613_9PROT</name>
<dbReference type="Pfam" id="PF12867">
    <property type="entry name" value="DinB_2"/>
    <property type="match status" value="1"/>
</dbReference>
<dbReference type="InterPro" id="IPR017806">
    <property type="entry name" value="EgtB"/>
</dbReference>
<comment type="pathway">
    <text evidence="3">Amino-acid biosynthesis; ergothioneine biosynthesis.</text>
</comment>
<dbReference type="NCBIfam" id="TIGR03440">
    <property type="entry name" value="egtB_TIGR03440"/>
    <property type="match status" value="1"/>
</dbReference>
<dbReference type="AlphaFoldDB" id="A0A8S8X613"/>
<protein>
    <submittedName>
        <fullName evidence="6">Ergothioneine biosynthesis protein EgtB</fullName>
    </submittedName>
</protein>
<dbReference type="Proteomes" id="UP000681075">
    <property type="component" value="Unassembled WGS sequence"/>
</dbReference>
<keyword evidence="1" id="KW-0560">Oxidoreductase</keyword>
<dbReference type="Pfam" id="PF03781">
    <property type="entry name" value="FGE-sulfatase"/>
    <property type="match status" value="2"/>
</dbReference>
<dbReference type="EMBL" id="BOPV01000001">
    <property type="protein sequence ID" value="GIL38348.1"/>
    <property type="molecule type" value="Genomic_DNA"/>
</dbReference>
<evidence type="ECO:0000256" key="1">
    <source>
        <dbReference type="ARBA" id="ARBA00023002"/>
    </source>
</evidence>
<reference evidence="6" key="1">
    <citation type="submission" date="2021-02" db="EMBL/GenBank/DDBJ databases">
        <title>Genome sequence of Rhodospirillales sp. strain TMPK1 isolated from soil.</title>
        <authorList>
            <person name="Nakai R."/>
            <person name="Kusada H."/>
            <person name="Tamaki H."/>
        </authorList>
    </citation>
    <scope>NUCLEOTIDE SEQUENCE</scope>
    <source>
        <strain evidence="6">TMPK1</strain>
    </source>
</reference>
<evidence type="ECO:0000259" key="4">
    <source>
        <dbReference type="Pfam" id="PF03781"/>
    </source>
</evidence>
<feature type="domain" description="DinB-like" evidence="5">
    <location>
        <begin position="25"/>
        <end position="155"/>
    </location>
</feature>
<evidence type="ECO:0000259" key="5">
    <source>
        <dbReference type="Pfam" id="PF12867"/>
    </source>
</evidence>
<feature type="domain" description="Sulfatase-modifying factor enzyme-like" evidence="4">
    <location>
        <begin position="345"/>
        <end position="418"/>
    </location>
</feature>
<dbReference type="InterPro" id="IPR051043">
    <property type="entry name" value="Sulfatase_Mod_Factor_Kinase"/>
</dbReference>
<dbReference type="InterPro" id="IPR016187">
    <property type="entry name" value="CTDL_fold"/>
</dbReference>
<keyword evidence="7" id="KW-1185">Reference proteome</keyword>
<dbReference type="InterPro" id="IPR005532">
    <property type="entry name" value="SUMF_dom"/>
</dbReference>
<feature type="domain" description="Sulfatase-modifying factor enzyme-like" evidence="4">
    <location>
        <begin position="189"/>
        <end position="320"/>
    </location>
</feature>
<sequence length="420" mass="47272">MTVRNEDQSETYGLATSAGDLAASYRAVRAETERRAAPLSPEDQCVQSMPDCSPAKWHRAHTSWFFETFLLTPHLDGYTPFDPSFTYLFNSYYEAVGPRHARPQRGMLTRPSADAIAAYRAHVDAAMATYLQTRLPPDQRALVELGLAHEQQHQELLLTDILHAFSINPTRPAYEVVAAPAPRDPPPLDWIQHAGGLYEIGYEGLGFAFDNETPRHTTYVRAFKLATRPTSVGEYLDFIEDGGYRDASLWHSEGWALVQQEQLEAPLHWVRDGDGWLRFGLHGLRPLDPGEPVAHLSWFEASAFAHWTGARLPTEAEWELGLVKLDLPEPGFAAHPRQMESTRAFGDVWEWTASAYAPYPGFSPEPGAVGEYNGKFMINQQVLRGRSCFTPAEHARLTYRNFFPPSARWQVSGFRLARDA</sequence>
<dbReference type="InterPro" id="IPR042095">
    <property type="entry name" value="SUMF_sf"/>
</dbReference>
<organism evidence="6 7">
    <name type="scientific">Roseiterribacter gracilis</name>
    <dbReference type="NCBI Taxonomy" id="2812848"/>
    <lineage>
        <taxon>Bacteria</taxon>
        <taxon>Pseudomonadati</taxon>
        <taxon>Pseudomonadota</taxon>
        <taxon>Alphaproteobacteria</taxon>
        <taxon>Rhodospirillales</taxon>
        <taxon>Roseiterribacteraceae</taxon>
        <taxon>Roseiterribacter</taxon>
    </lineage>
</organism>
<gene>
    <name evidence="6" type="ORF">TMPK1_05850</name>
</gene>
<evidence type="ECO:0000313" key="6">
    <source>
        <dbReference type="EMBL" id="GIL38348.1"/>
    </source>
</evidence>
<dbReference type="PANTHER" id="PTHR23150:SF36">
    <property type="entry name" value="HERCYNINE OXYGENASE"/>
    <property type="match status" value="1"/>
</dbReference>
<accession>A0A8S8X613</accession>
<evidence type="ECO:0000256" key="2">
    <source>
        <dbReference type="ARBA" id="ARBA00023004"/>
    </source>
</evidence>
<dbReference type="SUPFAM" id="SSF56436">
    <property type="entry name" value="C-type lectin-like"/>
    <property type="match status" value="1"/>
</dbReference>
<dbReference type="PANTHER" id="PTHR23150">
    <property type="entry name" value="SULFATASE MODIFYING FACTOR 1, 2"/>
    <property type="match status" value="1"/>
</dbReference>
<evidence type="ECO:0000256" key="3">
    <source>
        <dbReference type="ARBA" id="ARBA00037882"/>
    </source>
</evidence>
<comment type="caution">
    <text evidence="6">The sequence shown here is derived from an EMBL/GenBank/DDBJ whole genome shotgun (WGS) entry which is preliminary data.</text>
</comment>
<dbReference type="Gene3D" id="3.90.1580.10">
    <property type="entry name" value="paralog of FGE (formylglycine-generating enzyme)"/>
    <property type="match status" value="2"/>
</dbReference>
<evidence type="ECO:0000313" key="7">
    <source>
        <dbReference type="Proteomes" id="UP000681075"/>
    </source>
</evidence>
<keyword evidence="2" id="KW-0408">Iron</keyword>
<dbReference type="InterPro" id="IPR024775">
    <property type="entry name" value="DinB-like"/>
</dbReference>
<dbReference type="GO" id="GO:0052699">
    <property type="term" value="P:ergothioneine biosynthetic process"/>
    <property type="evidence" value="ECO:0007669"/>
    <property type="project" value="InterPro"/>
</dbReference>